<proteinExistence type="predicted"/>
<dbReference type="EMBL" id="MDCE01000019">
    <property type="protein sequence ID" value="PPV06093.1"/>
    <property type="molecule type" value="Genomic_DNA"/>
</dbReference>
<evidence type="ECO:0000313" key="2">
    <source>
        <dbReference type="Proteomes" id="UP000239710"/>
    </source>
</evidence>
<name>A0ABX5BNM2_9XANT</name>
<sequence length="59" mass="6837">MKVIRIITRADAIRLGLKRYMTGKPCKRGHFAERRTKQGDCTTCNQKRTEDVTEWIAAL</sequence>
<comment type="caution">
    <text evidence="1">The sequence shown here is derived from an EMBL/GenBank/DDBJ whole genome shotgun (WGS) entry which is preliminary data.</text>
</comment>
<protein>
    <submittedName>
        <fullName evidence="1">Uncharacterized protein</fullName>
    </submittedName>
</protein>
<organism evidence="1 2">
    <name type="scientific">Xanthomonas bromi</name>
    <dbReference type="NCBI Taxonomy" id="56449"/>
    <lineage>
        <taxon>Bacteria</taxon>
        <taxon>Pseudomonadati</taxon>
        <taxon>Pseudomonadota</taxon>
        <taxon>Gammaproteobacteria</taxon>
        <taxon>Lysobacterales</taxon>
        <taxon>Lysobacteraceae</taxon>
        <taxon>Xanthomonas</taxon>
    </lineage>
</organism>
<evidence type="ECO:0000313" key="1">
    <source>
        <dbReference type="EMBL" id="PPV06093.1"/>
    </source>
</evidence>
<dbReference type="Proteomes" id="UP000239710">
    <property type="component" value="Unassembled WGS sequence"/>
</dbReference>
<accession>A0ABX5BNM2</accession>
<keyword evidence="2" id="KW-1185">Reference proteome</keyword>
<reference evidence="1 2" key="1">
    <citation type="submission" date="2016-08" db="EMBL/GenBank/DDBJ databases">
        <title>Evolution of the type three secretion system and type three effector repertoires in Xanthomonas.</title>
        <authorList>
            <person name="Merda D."/>
            <person name="Briand M."/>
            <person name="Bosis E."/>
            <person name="Rousseau C."/>
            <person name="Portier P."/>
            <person name="Jacques M.-A."/>
            <person name="Fischer-Le Saux M."/>
        </authorList>
    </citation>
    <scope>NUCLEOTIDE SEQUENCE [LARGE SCALE GENOMIC DNA]</scope>
    <source>
        <strain evidence="1 2">CFBP1976</strain>
    </source>
</reference>
<gene>
    <name evidence="1" type="ORF">XbrCFBP1976_13735</name>
</gene>